<proteinExistence type="inferred from homology"/>
<dbReference type="PANTHER" id="PTHR31126:SF1">
    <property type="entry name" value="TYROSINE SPECIFIC PROTEIN PHOSPHATASES DOMAIN-CONTAINING PROTEIN"/>
    <property type="match status" value="1"/>
</dbReference>
<dbReference type="PANTHER" id="PTHR31126">
    <property type="entry name" value="TYROSINE-PROTEIN PHOSPHATASE"/>
    <property type="match status" value="1"/>
</dbReference>
<comment type="similarity">
    <text evidence="1">Belongs to the protein-tyrosine phosphatase family.</text>
</comment>
<dbReference type="Gene3D" id="3.90.190.10">
    <property type="entry name" value="Protein tyrosine phosphatase superfamily"/>
    <property type="match status" value="1"/>
</dbReference>
<dbReference type="SUPFAM" id="SSF52799">
    <property type="entry name" value="(Phosphotyrosine protein) phosphatases II"/>
    <property type="match status" value="1"/>
</dbReference>
<reference evidence="3" key="1">
    <citation type="submission" date="2020-09" db="EMBL/GenBank/DDBJ databases">
        <title>Streptomyces grisecoloratus sp. nov., isolated from cotton soil.</title>
        <authorList>
            <person name="Xing L."/>
        </authorList>
    </citation>
    <scope>NUCLEOTIDE SEQUENCE</scope>
    <source>
        <strain evidence="3">TRM S81-3</strain>
    </source>
</reference>
<gene>
    <name evidence="3" type="ORF">H0H10_33165</name>
</gene>
<feature type="signal peptide" evidence="2">
    <location>
        <begin position="1"/>
        <end position="26"/>
    </location>
</feature>
<dbReference type="Proteomes" id="UP000621210">
    <property type="component" value="Unassembled WGS sequence"/>
</dbReference>
<protein>
    <submittedName>
        <fullName evidence="3">Tyrosine-protein phosphatase</fullName>
    </submittedName>
</protein>
<evidence type="ECO:0000256" key="1">
    <source>
        <dbReference type="ARBA" id="ARBA00009580"/>
    </source>
</evidence>
<evidence type="ECO:0000313" key="4">
    <source>
        <dbReference type="Proteomes" id="UP000621210"/>
    </source>
</evidence>
<keyword evidence="2" id="KW-0732">Signal</keyword>
<name>A0A926LC61_9ACTN</name>
<accession>A0A926LC61</accession>
<dbReference type="InterPro" id="IPR026893">
    <property type="entry name" value="Tyr/Ser_Pase_IphP-type"/>
</dbReference>
<dbReference type="EMBL" id="JACVQF010000227">
    <property type="protein sequence ID" value="MBD0423957.1"/>
    <property type="molecule type" value="Genomic_DNA"/>
</dbReference>
<feature type="chain" id="PRO_5037504153" evidence="2">
    <location>
        <begin position="27"/>
        <end position="321"/>
    </location>
</feature>
<sequence length="321" mass="34754">MRATHIRRTAGAVISAVALGTLPSLAVTDATAQTAATARPDAAPAADLRPGTGAARHIALQGAVNVRDLGGYRTEQGRQVRYGQVYRGDSLSELTDSDVSALAALGLRTVVDFRVPLEVEHDGADRLPDGVTLISRSVNDLGLYARTIEAIGSKDPVRQQEMLGDGNAEELMRSIYRSFVTSPGNRSRFAAVLRDIAHRKQSAPLLYHCTSGKDRTGWMSFLLLRAVGVPSGTATRDFLLSNDFRREADRRTREGLRRAGLMDNPDLLVPLQEVREDYLGAALDQMDDDYGGLDGYLREGLGLDTATLAKLRARLLRGGRA</sequence>
<dbReference type="RefSeq" id="WP_188184882.1">
    <property type="nucleotide sequence ID" value="NZ_JACVQF010000227.1"/>
</dbReference>
<keyword evidence="4" id="KW-1185">Reference proteome</keyword>
<dbReference type="Pfam" id="PF13350">
    <property type="entry name" value="Y_phosphatase3"/>
    <property type="match status" value="1"/>
</dbReference>
<comment type="caution">
    <text evidence="3">The sequence shown here is derived from an EMBL/GenBank/DDBJ whole genome shotgun (WGS) entry which is preliminary data.</text>
</comment>
<evidence type="ECO:0000256" key="2">
    <source>
        <dbReference type="SAM" id="SignalP"/>
    </source>
</evidence>
<dbReference type="GO" id="GO:0004721">
    <property type="term" value="F:phosphoprotein phosphatase activity"/>
    <property type="evidence" value="ECO:0007669"/>
    <property type="project" value="InterPro"/>
</dbReference>
<dbReference type="InterPro" id="IPR029021">
    <property type="entry name" value="Prot-tyrosine_phosphatase-like"/>
</dbReference>
<reference evidence="3" key="2">
    <citation type="submission" date="2020-09" db="EMBL/GenBank/DDBJ databases">
        <authorList>
            <person name="Luo X."/>
        </authorList>
    </citation>
    <scope>NUCLEOTIDE SEQUENCE</scope>
    <source>
        <strain evidence="3">TRM S81-3</strain>
    </source>
</reference>
<organism evidence="3 4">
    <name type="scientific">Streptomyces griseicoloratus</name>
    <dbReference type="NCBI Taxonomy" id="2752516"/>
    <lineage>
        <taxon>Bacteria</taxon>
        <taxon>Bacillati</taxon>
        <taxon>Actinomycetota</taxon>
        <taxon>Actinomycetes</taxon>
        <taxon>Kitasatosporales</taxon>
        <taxon>Streptomycetaceae</taxon>
        <taxon>Streptomyces</taxon>
    </lineage>
</organism>
<dbReference type="AlphaFoldDB" id="A0A926LC61"/>
<evidence type="ECO:0000313" key="3">
    <source>
        <dbReference type="EMBL" id="MBD0423957.1"/>
    </source>
</evidence>